<feature type="non-terminal residue" evidence="1">
    <location>
        <position position="1"/>
    </location>
</feature>
<dbReference type="AlphaFoldDB" id="X1P231"/>
<proteinExistence type="predicted"/>
<protein>
    <recommendedName>
        <fullName evidence="2">Radical SAM protein</fullName>
    </recommendedName>
</protein>
<dbReference type="EMBL" id="BARV01030946">
    <property type="protein sequence ID" value="GAI33090.1"/>
    <property type="molecule type" value="Genomic_DNA"/>
</dbReference>
<evidence type="ECO:0000313" key="1">
    <source>
        <dbReference type="EMBL" id="GAI33090.1"/>
    </source>
</evidence>
<evidence type="ECO:0008006" key="2">
    <source>
        <dbReference type="Google" id="ProtNLM"/>
    </source>
</evidence>
<sequence>YPKDFVASRLSFGLSFHYGTYLDDGDDRRLRAYLTDHYLRIASLGAPIRLIVPLTPKVLAAEPFESYLQQFRESAISEGIERFWFDLVELQGEYCKRKYPAAFSPQERRRIVELMQKYGGRGQIDIVEDDIGKLTGPLYLKGLPCYISTHVIEVTPSGAVRQCLAWPQDVSAKLTDPEPRVHFTDGPITCPYEKCLCKTAGIRNCLRPLGVPLREYFREIEDDIARHGRDYGTFFRLLSGQYHDVSLKAR</sequence>
<accession>X1P231</accession>
<organism evidence="1">
    <name type="scientific">marine sediment metagenome</name>
    <dbReference type="NCBI Taxonomy" id="412755"/>
    <lineage>
        <taxon>unclassified sequences</taxon>
        <taxon>metagenomes</taxon>
        <taxon>ecological metagenomes</taxon>
    </lineage>
</organism>
<comment type="caution">
    <text evidence="1">The sequence shown here is derived from an EMBL/GenBank/DDBJ whole genome shotgun (WGS) entry which is preliminary data.</text>
</comment>
<reference evidence="1" key="1">
    <citation type="journal article" date="2014" name="Front. Microbiol.">
        <title>High frequency of phylogenetically diverse reductive dehalogenase-homologous genes in deep subseafloor sedimentary metagenomes.</title>
        <authorList>
            <person name="Kawai M."/>
            <person name="Futagami T."/>
            <person name="Toyoda A."/>
            <person name="Takaki Y."/>
            <person name="Nishi S."/>
            <person name="Hori S."/>
            <person name="Arai W."/>
            <person name="Tsubouchi T."/>
            <person name="Morono Y."/>
            <person name="Uchiyama I."/>
            <person name="Ito T."/>
            <person name="Fujiyama A."/>
            <person name="Inagaki F."/>
            <person name="Takami H."/>
        </authorList>
    </citation>
    <scope>NUCLEOTIDE SEQUENCE</scope>
    <source>
        <strain evidence="1">Expedition CK06-06</strain>
    </source>
</reference>
<name>X1P231_9ZZZZ</name>
<gene>
    <name evidence="1" type="ORF">S06H3_49052</name>
</gene>